<dbReference type="InterPro" id="IPR008979">
    <property type="entry name" value="Galactose-bd-like_sf"/>
</dbReference>
<evidence type="ECO:0000256" key="3">
    <source>
        <dbReference type="ARBA" id="ARBA00022729"/>
    </source>
</evidence>
<dbReference type="PANTHER" id="PTHR42884">
    <property type="entry name" value="PROPROTEIN CONVERTASE SUBTILISIN/KEXIN-RELATED"/>
    <property type="match status" value="1"/>
</dbReference>
<accession>A0ABQ8Z004</accession>
<keyword evidence="8" id="KW-0812">Transmembrane</keyword>
<keyword evidence="2 7" id="KW-0645">Protease</keyword>
<dbReference type="EMBL" id="JAOAOG010000084">
    <property type="protein sequence ID" value="KAJ6250193.1"/>
    <property type="molecule type" value="Genomic_DNA"/>
</dbReference>
<keyword evidence="5 7" id="KW-0720">Serine protease</keyword>
<evidence type="ECO:0000256" key="7">
    <source>
        <dbReference type="PROSITE-ProRule" id="PRU01240"/>
    </source>
</evidence>
<comment type="similarity">
    <text evidence="1">Belongs to the peptidase S8 family. Furin subfamily.</text>
</comment>
<dbReference type="Proteomes" id="UP001150062">
    <property type="component" value="Unassembled WGS sequence"/>
</dbReference>
<dbReference type="InterPro" id="IPR023827">
    <property type="entry name" value="Peptidase_S8_Asp-AS"/>
</dbReference>
<dbReference type="SUPFAM" id="SSF49785">
    <property type="entry name" value="Galactose-binding domain-like"/>
    <property type="match status" value="1"/>
</dbReference>
<evidence type="ECO:0000256" key="8">
    <source>
        <dbReference type="SAM" id="Phobius"/>
    </source>
</evidence>
<sequence>MNNLKFTENNQTFTFKIDLGSGILFGSRLDVTLTLFIVLCLSSVQVEGFKGKKFQKKKNAFQLEQNPSRETGEMIVQLKDNVSVEDFVAQTGMVFVRKLKLRKDYYLFKYDEVNHKYGLDSIPVLSLKTMAVSYERNKYHDNVARAYTPSDSLFSDQFHLKNTGQFDGKTGVDTNVSPVWDKGYFGEDITIAIVDDGLDHAHEDLSSNFLMKGSWDYCLDQNDPVGTSNDTHGTSCAGVAAATDGDGACGLGVAPKANLMGRRILCDGATYAEIAEALSDESKGVIHVSSNSWGPVLCEEDDGCTYYTTPSILTDAISDAVENGRDGKGIVFVFAVGNEAEHGGDVNFDRGSKIAEVIGVAAVNNDGGHSTYSNVGTAIVVSGVSSGYNSNDTYTGIRTTDRATTTSCRDDFGGTSSACPLVAGVVALILEANPNLNYWQVQQIIIETATREHLPTENWIQNSKGYYYHRHFGFGLVDASAAVEKALEWDADPTFKKLETDLQTVNKNIPEGDSDDSIAEIIKVENDYTIVGGVEIQISITHNRIGEIGIILESPSGTKIDVVVPHKDNHENLDNYPLFVKNFYGESSKGEWTIRVFDGYEDDTGTFDSFKLIFYGITDGSDPSPTPTPDPSGSISNFGNYSFLLSFFLIAIIQFIIF</sequence>
<comment type="caution">
    <text evidence="10">The sequence shown here is derived from an EMBL/GenBank/DDBJ whole genome shotgun (WGS) entry which is preliminary data.</text>
</comment>
<dbReference type="InterPro" id="IPR034182">
    <property type="entry name" value="Kexin/furin"/>
</dbReference>
<dbReference type="Gene3D" id="3.40.50.200">
    <property type="entry name" value="Peptidase S8/S53 domain"/>
    <property type="match status" value="1"/>
</dbReference>
<evidence type="ECO:0000313" key="11">
    <source>
        <dbReference type="Proteomes" id="UP001150062"/>
    </source>
</evidence>
<dbReference type="InterPro" id="IPR000209">
    <property type="entry name" value="Peptidase_S8/S53_dom"/>
</dbReference>
<evidence type="ECO:0000256" key="2">
    <source>
        <dbReference type="ARBA" id="ARBA00022670"/>
    </source>
</evidence>
<dbReference type="InterPro" id="IPR022398">
    <property type="entry name" value="Peptidase_S8_His-AS"/>
</dbReference>
<reference evidence="10" key="1">
    <citation type="submission" date="2022-08" db="EMBL/GenBank/DDBJ databases">
        <title>Novel sulfate-reducing endosymbionts in the free-living metamonad Anaeramoeba.</title>
        <authorList>
            <person name="Jerlstrom-Hultqvist J."/>
            <person name="Cepicka I."/>
            <person name="Gallot-Lavallee L."/>
            <person name="Salas-Leiva D."/>
            <person name="Curtis B.A."/>
            <person name="Zahonova K."/>
            <person name="Pipaliya S."/>
            <person name="Dacks J."/>
            <person name="Roger A.J."/>
        </authorList>
    </citation>
    <scope>NUCLEOTIDE SEQUENCE</scope>
    <source>
        <strain evidence="10">Schooner1</strain>
    </source>
</reference>
<evidence type="ECO:0000313" key="10">
    <source>
        <dbReference type="EMBL" id="KAJ6250193.1"/>
    </source>
</evidence>
<evidence type="ECO:0000256" key="5">
    <source>
        <dbReference type="ARBA" id="ARBA00022825"/>
    </source>
</evidence>
<dbReference type="Pfam" id="PF00082">
    <property type="entry name" value="Peptidase_S8"/>
    <property type="match status" value="1"/>
</dbReference>
<feature type="active site" description="Charge relay system" evidence="7">
    <location>
        <position position="195"/>
    </location>
</feature>
<feature type="active site" description="Charge relay system" evidence="7">
    <location>
        <position position="232"/>
    </location>
</feature>
<dbReference type="PROSITE" id="PS51892">
    <property type="entry name" value="SUBTILASE"/>
    <property type="match status" value="1"/>
</dbReference>
<dbReference type="PROSITE" id="PS00138">
    <property type="entry name" value="SUBTILASE_SER"/>
    <property type="match status" value="1"/>
</dbReference>
<dbReference type="PROSITE" id="PS00136">
    <property type="entry name" value="SUBTILASE_ASP"/>
    <property type="match status" value="1"/>
</dbReference>
<dbReference type="PROSITE" id="PS51829">
    <property type="entry name" value="P_HOMO_B"/>
    <property type="match status" value="1"/>
</dbReference>
<keyword evidence="11" id="KW-1185">Reference proteome</keyword>
<evidence type="ECO:0000259" key="9">
    <source>
        <dbReference type="PROSITE" id="PS51829"/>
    </source>
</evidence>
<dbReference type="Pfam" id="PF01483">
    <property type="entry name" value="P_proprotein"/>
    <property type="match status" value="1"/>
</dbReference>
<dbReference type="PANTHER" id="PTHR42884:SF14">
    <property type="entry name" value="NEUROENDOCRINE CONVERTASE 1"/>
    <property type="match status" value="1"/>
</dbReference>
<keyword evidence="4 7" id="KW-0378">Hydrolase</keyword>
<dbReference type="InterPro" id="IPR015500">
    <property type="entry name" value="Peptidase_S8_subtilisin-rel"/>
</dbReference>
<dbReference type="InterPro" id="IPR023828">
    <property type="entry name" value="Peptidase_S8_Ser-AS"/>
</dbReference>
<keyword evidence="3" id="KW-0732">Signal</keyword>
<dbReference type="Gene3D" id="2.60.120.260">
    <property type="entry name" value="Galactose-binding domain-like"/>
    <property type="match status" value="1"/>
</dbReference>
<feature type="active site" description="Charge relay system" evidence="7">
    <location>
        <position position="416"/>
    </location>
</feature>
<keyword evidence="6" id="KW-0106">Calcium</keyword>
<name>A0ABQ8Z004_9EUKA</name>
<protein>
    <submittedName>
        <fullName evidence="10">Neuroendocrine convertase 1</fullName>
    </submittedName>
</protein>
<evidence type="ECO:0000256" key="6">
    <source>
        <dbReference type="ARBA" id="ARBA00022837"/>
    </source>
</evidence>
<dbReference type="PROSITE" id="PS00137">
    <property type="entry name" value="SUBTILASE_HIS"/>
    <property type="match status" value="1"/>
</dbReference>
<dbReference type="InterPro" id="IPR002884">
    <property type="entry name" value="P_dom"/>
</dbReference>
<evidence type="ECO:0000256" key="1">
    <source>
        <dbReference type="ARBA" id="ARBA00005325"/>
    </source>
</evidence>
<evidence type="ECO:0000256" key="4">
    <source>
        <dbReference type="ARBA" id="ARBA00022801"/>
    </source>
</evidence>
<dbReference type="InterPro" id="IPR036852">
    <property type="entry name" value="Peptidase_S8/S53_dom_sf"/>
</dbReference>
<gene>
    <name evidence="10" type="ORF">M0813_16248</name>
</gene>
<proteinExistence type="inferred from homology"/>
<keyword evidence="8" id="KW-1133">Transmembrane helix</keyword>
<organism evidence="10 11">
    <name type="scientific">Anaeramoeba flamelloides</name>
    <dbReference type="NCBI Taxonomy" id="1746091"/>
    <lineage>
        <taxon>Eukaryota</taxon>
        <taxon>Metamonada</taxon>
        <taxon>Anaeramoebidae</taxon>
        <taxon>Anaeramoeba</taxon>
    </lineage>
</organism>
<dbReference type="SUPFAM" id="SSF52743">
    <property type="entry name" value="Subtilisin-like"/>
    <property type="match status" value="1"/>
</dbReference>
<dbReference type="CDD" id="cd04059">
    <property type="entry name" value="Peptidases_S8_Protein_convertases_Kexins_Furin-like"/>
    <property type="match status" value="1"/>
</dbReference>
<feature type="transmembrane region" description="Helical" evidence="8">
    <location>
        <begin position="638"/>
        <end position="657"/>
    </location>
</feature>
<dbReference type="PRINTS" id="PR00723">
    <property type="entry name" value="SUBTILISIN"/>
</dbReference>
<keyword evidence="8" id="KW-0472">Membrane</keyword>
<feature type="domain" description="P/Homo B" evidence="9">
    <location>
        <begin position="491"/>
        <end position="620"/>
    </location>
</feature>